<feature type="transmembrane region" description="Helical" evidence="10">
    <location>
        <begin position="674"/>
        <end position="691"/>
    </location>
</feature>
<evidence type="ECO:0000256" key="7">
    <source>
        <dbReference type="ARBA" id="ARBA00023136"/>
    </source>
</evidence>
<dbReference type="AlphaFoldDB" id="A0A5C7I855"/>
<dbReference type="InterPro" id="IPR010920">
    <property type="entry name" value="LSM_dom_sf"/>
</dbReference>
<dbReference type="OrthoDB" id="544685at2759"/>
<feature type="compositionally biased region" description="Low complexity" evidence="9">
    <location>
        <begin position="185"/>
        <end position="208"/>
    </location>
</feature>
<sequence>MESFKKSFKSHGSYKKSIPSVSSHEKLPILFDHHNSSGEVMIKIDGSDSSSSIIRRDDDDKSLEDEEENNNNNFNNYKIKNNKNNVRIKEEGSGSFDFVQQQREDPPSKLIGQFLDKQRSNTGGEIALDMDLEMEELRRINNNNNNINRSSFLSPLSQSRELRVSFDPSSVEKSVSSESVRRRINISNNNRQQDSSEDQSSSTSSQPPDSDDDDEEEEEVVRCTSNATFSRNHSNLSIPRSGLLTKIKTRSRLQDPPPEEIIELKSDRVPKSGPIRSGLLSKVIGGAAAGGGGGGIDEDDDSLLFDDLPEEYMTNNLSFLTLVQWISLVVIITALVCSLSIHDLKKKSLWQLKLWKWEVMILVLICGRLVSGWGIRLIVFFIERNFLLRKRVLYFVYGLRKPVQNCLWLALVLIAWGILFDKKVERETQSHYLKYITKILICLLIGTLLWLVKTLMVKVMASTFHVSTYFDRIQESLFYQYVIETLSGPPLIEIKRNDVEMERTATEVYKLQNAGAVLPPDLREAAFAGGINKTSGRMIGKSMRQLKSIKLSQAMSSKKVEKGVVDTGISIDHLHKMNHKNISAWNMKRLVNMVRHGSLSTLDEQIWHGAAHVNNEDDSAKQIRSEYEAKAAAKKIFLNVARRGSKLVNAFRERRALALTLNDTKTAVNKLHKIVNVVVAIIIVVISLQVLEIASSKFLLFASSQLFLVAFVFGNTCKTIFEDIIFLFIIHPFDVGDRCEIDGVQMVVEEMNVLTTVFLRYDNMKIIFPNSVLSQKPIHNYYRSPEMGDAVEFCVHIATPPEKIALIRQRITCYIENKKEHWYPNPIVILKDVEDLNKLRIAVWLSHKINYHDILERWERRALFVEEMVKYFRELDMQYRLLPIDINVCSMPSMINSNRMPSTWNTTPAGDAVSEQEKGQARPHYLDPLRQFLDSGSDPPIDLVSEEPALLGPGNDASTRFRLPLGQVLPLFPLAEDGIRYDSNGASSSCLAARLVASLVASSGRAALGQLVGWPSAVSTGKSMFDVTSSLAPPDSEGTTCLTAAKANADTQAANASSRTNSLKSESRSDRSYRKRLSLLVLSEGESNNHSPFHSFFLKGKLIFNVAALLLPFQPLPLPRERRLGIEFRDAAFETYPPSLADGGNLGTVPDAEPYPDPEDGSTSLELYLSRYVGQIYGNVTNVISIPNVKNIPRWE</sequence>
<evidence type="ECO:0000313" key="14">
    <source>
        <dbReference type="Proteomes" id="UP000323000"/>
    </source>
</evidence>
<reference evidence="14" key="1">
    <citation type="journal article" date="2019" name="Gigascience">
        <title>De novo genome assembly of the endangered Acer yangbiense, a plant species with extremely small populations endemic to Yunnan Province, China.</title>
        <authorList>
            <person name="Yang J."/>
            <person name="Wariss H.M."/>
            <person name="Tao L."/>
            <person name="Zhang R."/>
            <person name="Yun Q."/>
            <person name="Hollingsworth P."/>
            <person name="Dao Z."/>
            <person name="Luo G."/>
            <person name="Guo H."/>
            <person name="Ma Y."/>
            <person name="Sun W."/>
        </authorList>
    </citation>
    <scope>NUCLEOTIDE SEQUENCE [LARGE SCALE GENOMIC DNA]</scope>
    <source>
        <strain evidence="14">cv. Malutang</strain>
    </source>
</reference>
<evidence type="ECO:0000256" key="2">
    <source>
        <dbReference type="ARBA" id="ARBA00008017"/>
    </source>
</evidence>
<dbReference type="EMBL" id="VAHF01000004">
    <property type="protein sequence ID" value="TXG64949.1"/>
    <property type="molecule type" value="Genomic_DNA"/>
</dbReference>
<feature type="compositionally biased region" description="Basic residues" evidence="9">
    <location>
        <begin position="1"/>
        <end position="14"/>
    </location>
</feature>
<dbReference type="GO" id="GO:0050982">
    <property type="term" value="P:detection of mechanical stimulus"/>
    <property type="evidence" value="ECO:0007669"/>
    <property type="project" value="UniProtKB-ARBA"/>
</dbReference>
<organism evidence="13 14">
    <name type="scientific">Acer yangbiense</name>
    <dbReference type="NCBI Taxonomy" id="1000413"/>
    <lineage>
        <taxon>Eukaryota</taxon>
        <taxon>Viridiplantae</taxon>
        <taxon>Streptophyta</taxon>
        <taxon>Embryophyta</taxon>
        <taxon>Tracheophyta</taxon>
        <taxon>Spermatophyta</taxon>
        <taxon>Magnoliopsida</taxon>
        <taxon>eudicotyledons</taxon>
        <taxon>Gunneridae</taxon>
        <taxon>Pentapetalae</taxon>
        <taxon>rosids</taxon>
        <taxon>malvids</taxon>
        <taxon>Sapindales</taxon>
        <taxon>Sapindaceae</taxon>
        <taxon>Hippocastanoideae</taxon>
        <taxon>Acereae</taxon>
        <taxon>Acer</taxon>
    </lineage>
</organism>
<dbReference type="InterPro" id="IPR058650">
    <property type="entry name" value="Msy1/2-like"/>
</dbReference>
<dbReference type="FunFam" id="2.30.30.60:FF:000003">
    <property type="entry name" value="Predicted mechanosensitive ion channel"/>
    <property type="match status" value="1"/>
</dbReference>
<dbReference type="PANTHER" id="PTHR31618">
    <property type="entry name" value="MECHANOSENSITIVE ION CHANNEL PROTEIN 5"/>
    <property type="match status" value="1"/>
</dbReference>
<feature type="region of interest" description="Disordered" evidence="9">
    <location>
        <begin position="41"/>
        <end position="79"/>
    </location>
</feature>
<evidence type="ECO:0000256" key="9">
    <source>
        <dbReference type="SAM" id="MobiDB-lite"/>
    </source>
</evidence>
<dbReference type="Pfam" id="PF25886">
    <property type="entry name" value="Msy1"/>
    <property type="match status" value="1"/>
</dbReference>
<evidence type="ECO:0000256" key="3">
    <source>
        <dbReference type="ARBA" id="ARBA00022448"/>
    </source>
</evidence>
<evidence type="ECO:0000256" key="6">
    <source>
        <dbReference type="ARBA" id="ARBA00023065"/>
    </source>
</evidence>
<evidence type="ECO:0000259" key="11">
    <source>
        <dbReference type="Pfam" id="PF00924"/>
    </source>
</evidence>
<dbReference type="InterPro" id="IPR006685">
    <property type="entry name" value="MscS_channel_2nd"/>
</dbReference>
<comment type="similarity">
    <text evidence="2">Belongs to the MscS (TC 1.A.23) family.</text>
</comment>
<dbReference type="GO" id="GO:0008381">
    <property type="term" value="F:mechanosensitive monoatomic ion channel activity"/>
    <property type="evidence" value="ECO:0007669"/>
    <property type="project" value="TreeGrafter"/>
</dbReference>
<dbReference type="PANTHER" id="PTHR31618:SF1">
    <property type="entry name" value="EF-HAND DOMAIN-CONTAINING PROTEIN"/>
    <property type="match status" value="1"/>
</dbReference>
<feature type="domain" description="Mechanosensitive ion channel MscS" evidence="11">
    <location>
        <begin position="725"/>
        <end position="782"/>
    </location>
</feature>
<feature type="transmembrane region" description="Helical" evidence="10">
    <location>
        <begin position="322"/>
        <end position="341"/>
    </location>
</feature>
<evidence type="ECO:0000256" key="1">
    <source>
        <dbReference type="ARBA" id="ARBA00004127"/>
    </source>
</evidence>
<comment type="caution">
    <text evidence="13">The sequence shown here is derived from an EMBL/GenBank/DDBJ whole genome shotgun (WGS) entry which is preliminary data.</text>
</comment>
<feature type="region of interest" description="Disordered" evidence="9">
    <location>
        <begin position="157"/>
        <end position="235"/>
    </location>
</feature>
<feature type="transmembrane region" description="Helical" evidence="10">
    <location>
        <begin position="361"/>
        <end position="382"/>
    </location>
</feature>
<feature type="compositionally biased region" description="Low complexity" evidence="9">
    <location>
        <begin position="70"/>
        <end position="79"/>
    </location>
</feature>
<keyword evidence="8" id="KW-0407">Ion channel</keyword>
<feature type="domain" description="Mechanosensitive ion channel protein Msy1/2-like transmembrane" evidence="12">
    <location>
        <begin position="322"/>
        <end position="464"/>
    </location>
</feature>
<evidence type="ECO:0000259" key="12">
    <source>
        <dbReference type="Pfam" id="PF25886"/>
    </source>
</evidence>
<feature type="compositionally biased region" description="Polar residues" evidence="9">
    <location>
        <begin position="223"/>
        <end position="235"/>
    </location>
</feature>
<keyword evidence="14" id="KW-1185">Reference proteome</keyword>
<dbReference type="InterPro" id="IPR016688">
    <property type="entry name" value="MscS-like_plants/fungi"/>
</dbReference>
<evidence type="ECO:0000313" key="13">
    <source>
        <dbReference type="EMBL" id="TXG64949.1"/>
    </source>
</evidence>
<evidence type="ECO:0008006" key="15">
    <source>
        <dbReference type="Google" id="ProtNLM"/>
    </source>
</evidence>
<dbReference type="GO" id="GO:0006820">
    <property type="term" value="P:monoatomic anion transport"/>
    <property type="evidence" value="ECO:0007669"/>
    <property type="project" value="TreeGrafter"/>
</dbReference>
<feature type="transmembrane region" description="Helical" evidence="10">
    <location>
        <begin position="402"/>
        <end position="420"/>
    </location>
</feature>
<dbReference type="InterPro" id="IPR023408">
    <property type="entry name" value="MscS_beta-dom_sf"/>
</dbReference>
<gene>
    <name evidence="13" type="ORF">EZV62_011943</name>
</gene>
<name>A0A5C7I855_9ROSI</name>
<evidence type="ECO:0000256" key="10">
    <source>
        <dbReference type="SAM" id="Phobius"/>
    </source>
</evidence>
<keyword evidence="3" id="KW-0813">Transport</keyword>
<feature type="transmembrane region" description="Helical" evidence="10">
    <location>
        <begin position="432"/>
        <end position="452"/>
    </location>
</feature>
<proteinExistence type="inferred from homology"/>
<keyword evidence="6" id="KW-0406">Ion transport</keyword>
<dbReference type="Proteomes" id="UP000323000">
    <property type="component" value="Chromosome 4"/>
</dbReference>
<feature type="compositionally biased region" description="Low complexity" evidence="9">
    <location>
        <begin position="43"/>
        <end position="53"/>
    </location>
</feature>
<feature type="compositionally biased region" description="Low complexity" evidence="9">
    <location>
        <begin position="169"/>
        <end position="178"/>
    </location>
</feature>
<evidence type="ECO:0000256" key="5">
    <source>
        <dbReference type="ARBA" id="ARBA00022989"/>
    </source>
</evidence>
<keyword evidence="5 10" id="KW-1133">Transmembrane helix</keyword>
<dbReference type="GO" id="GO:0005886">
    <property type="term" value="C:plasma membrane"/>
    <property type="evidence" value="ECO:0007669"/>
    <property type="project" value="TreeGrafter"/>
</dbReference>
<feature type="compositionally biased region" description="Acidic residues" evidence="9">
    <location>
        <begin position="209"/>
        <end position="219"/>
    </location>
</feature>
<keyword evidence="7 10" id="KW-0472">Membrane</keyword>
<accession>A0A5C7I855</accession>
<evidence type="ECO:0000256" key="8">
    <source>
        <dbReference type="ARBA" id="ARBA00023303"/>
    </source>
</evidence>
<feature type="compositionally biased region" description="Acidic residues" evidence="9">
    <location>
        <begin position="60"/>
        <end position="69"/>
    </location>
</feature>
<protein>
    <recommendedName>
        <fullName evidence="15">Mechanosensitive ion channel protein</fullName>
    </recommendedName>
</protein>
<dbReference type="SUPFAM" id="SSF50182">
    <property type="entry name" value="Sm-like ribonucleoproteins"/>
    <property type="match status" value="1"/>
</dbReference>
<dbReference type="Gene3D" id="2.30.30.60">
    <property type="match status" value="1"/>
</dbReference>
<comment type="subcellular location">
    <subcellularLocation>
        <location evidence="1">Endomembrane system</location>
        <topology evidence="1">Multi-pass membrane protein</topology>
    </subcellularLocation>
</comment>
<evidence type="ECO:0000256" key="4">
    <source>
        <dbReference type="ARBA" id="ARBA00022692"/>
    </source>
</evidence>
<feature type="region of interest" description="Disordered" evidence="9">
    <location>
        <begin position="1"/>
        <end position="20"/>
    </location>
</feature>
<dbReference type="Pfam" id="PF00924">
    <property type="entry name" value="MS_channel_2nd"/>
    <property type="match status" value="1"/>
</dbReference>
<keyword evidence="4 10" id="KW-0812">Transmembrane</keyword>